<evidence type="ECO:0000313" key="2">
    <source>
        <dbReference type="EMBL" id="CAH1232259.1"/>
    </source>
</evidence>
<proteinExistence type="predicted"/>
<dbReference type="EMBL" id="OV696686">
    <property type="protein sequence ID" value="CAH1232259.1"/>
    <property type="molecule type" value="Genomic_DNA"/>
</dbReference>
<name>A0A8J9YKX1_BRALA</name>
<reference evidence="2" key="1">
    <citation type="submission" date="2022-01" db="EMBL/GenBank/DDBJ databases">
        <authorList>
            <person name="Braso-Vives M."/>
        </authorList>
    </citation>
    <scope>NUCLEOTIDE SEQUENCE</scope>
</reference>
<feature type="region of interest" description="Disordered" evidence="1">
    <location>
        <begin position="54"/>
        <end position="83"/>
    </location>
</feature>
<dbReference type="Proteomes" id="UP000838412">
    <property type="component" value="Chromosome 1"/>
</dbReference>
<organism evidence="2 3">
    <name type="scientific">Branchiostoma lanceolatum</name>
    <name type="common">Common lancelet</name>
    <name type="synonym">Amphioxus lanceolatum</name>
    <dbReference type="NCBI Taxonomy" id="7740"/>
    <lineage>
        <taxon>Eukaryota</taxon>
        <taxon>Metazoa</taxon>
        <taxon>Chordata</taxon>
        <taxon>Cephalochordata</taxon>
        <taxon>Leptocardii</taxon>
        <taxon>Amphioxiformes</taxon>
        <taxon>Branchiostomatidae</taxon>
        <taxon>Branchiostoma</taxon>
    </lineage>
</organism>
<evidence type="ECO:0000256" key="1">
    <source>
        <dbReference type="SAM" id="MobiDB-lite"/>
    </source>
</evidence>
<gene>
    <name evidence="2" type="primary">Hypp436</name>
    <name evidence="2" type="ORF">BLAG_LOCUS1471</name>
</gene>
<sequence>MMRGNKRRSMAPEEGVGLRSPPLRAVQDCLALGPDGRPAATGEGLCFALRRKGSKYGKSEDGAPSAEWALRESPNSTEPSEAEGVLVTRTTKTCGSVDV</sequence>
<keyword evidence="3" id="KW-1185">Reference proteome</keyword>
<evidence type="ECO:0000313" key="3">
    <source>
        <dbReference type="Proteomes" id="UP000838412"/>
    </source>
</evidence>
<dbReference type="AlphaFoldDB" id="A0A8J9YKX1"/>
<protein>
    <submittedName>
        <fullName evidence="2">Hypp436 protein</fullName>
    </submittedName>
</protein>
<feature type="region of interest" description="Disordered" evidence="1">
    <location>
        <begin position="1"/>
        <end position="21"/>
    </location>
</feature>
<accession>A0A8J9YKX1</accession>